<dbReference type="EMBL" id="UINC01028388">
    <property type="protein sequence ID" value="SVB09284.1"/>
    <property type="molecule type" value="Genomic_DNA"/>
</dbReference>
<evidence type="ECO:0000313" key="1">
    <source>
        <dbReference type="EMBL" id="SVB09284.1"/>
    </source>
</evidence>
<proteinExistence type="predicted"/>
<protein>
    <submittedName>
        <fullName evidence="1">Uncharacterized protein</fullName>
    </submittedName>
</protein>
<organism evidence="1">
    <name type="scientific">marine metagenome</name>
    <dbReference type="NCBI Taxonomy" id="408172"/>
    <lineage>
        <taxon>unclassified sequences</taxon>
        <taxon>metagenomes</taxon>
        <taxon>ecological metagenomes</taxon>
    </lineage>
</organism>
<reference evidence="1" key="1">
    <citation type="submission" date="2018-05" db="EMBL/GenBank/DDBJ databases">
        <authorList>
            <person name="Lanie J.A."/>
            <person name="Ng W.-L."/>
            <person name="Kazmierczak K.M."/>
            <person name="Andrzejewski T.M."/>
            <person name="Davidsen T.M."/>
            <person name="Wayne K.J."/>
            <person name="Tettelin H."/>
            <person name="Glass J.I."/>
            <person name="Rusch D."/>
            <person name="Podicherti R."/>
            <person name="Tsui H.-C.T."/>
            <person name="Winkler M.E."/>
        </authorList>
    </citation>
    <scope>NUCLEOTIDE SEQUENCE</scope>
</reference>
<dbReference type="AlphaFoldDB" id="A0A382B6P1"/>
<name>A0A382B6P1_9ZZZZ</name>
<sequence>MPITFTSGLTPTFPENSFNSEKTHVKQLGVDLIAGTAFKNPLASVLTTMLARVDAVSTLLEEDRVIASAEAVTMNSYVSGTLPTGFSAAGYNDANMTSIANTATAYATANTATQAKLLTFKNYFTTADTDNFKLHNELLCGLDDAPPAGIEKPTLVALMGVARSITDIENLHGIAFTNYLTGLFGALFTGDTTVANAQTHLNTDPIPTTYDSLNIVTAVNANPFSTNPAAVIGTIDPVTSSVTTYGTNVDTHKGHFTTHITTDMAYYNTVLAKIKSYIQSYQISGHIQDPYYRFMYTDVYGHDDIQQTITDFANGDIT</sequence>
<accession>A0A382B6P1</accession>
<gene>
    <name evidence="1" type="ORF">METZ01_LOCUS162138</name>
</gene>